<dbReference type="SUPFAM" id="SSF47413">
    <property type="entry name" value="lambda repressor-like DNA-binding domains"/>
    <property type="match status" value="1"/>
</dbReference>
<reference evidence="7 8" key="1">
    <citation type="submission" date="2018-03" db="EMBL/GenBank/DDBJ databases">
        <authorList>
            <person name="Keele B.F."/>
        </authorList>
    </citation>
    <scope>NUCLEOTIDE SEQUENCE [LARGE SCALE GENOMIC DNA]</scope>
    <source>
        <strain evidence="7 8">YL28-9</strain>
    </source>
</reference>
<dbReference type="RefSeq" id="WP_107217366.1">
    <property type="nucleotide sequence ID" value="NZ_KZ686272.1"/>
</dbReference>
<keyword evidence="2 5" id="KW-0812">Transmembrane</keyword>
<dbReference type="Gene3D" id="1.10.260.40">
    <property type="entry name" value="lambda repressor-like DNA-binding domains"/>
    <property type="match status" value="1"/>
</dbReference>
<dbReference type="Pfam" id="PF09685">
    <property type="entry name" value="MamF_MmsF"/>
    <property type="match status" value="1"/>
</dbReference>
<feature type="transmembrane region" description="Helical" evidence="5">
    <location>
        <begin position="176"/>
        <end position="195"/>
    </location>
</feature>
<evidence type="ECO:0000313" key="8">
    <source>
        <dbReference type="Proteomes" id="UP000240912"/>
    </source>
</evidence>
<sequence>MKTLKQLRLAKQLSQQELAGLSGISLRTIQRMEKNQSSGSPYVIRSLCTALQISPHELFTPKAAEPVDHQAEWAENAAATDARTPVSLAKNRHVKIINLGALSVLLFPFLNLVVVPVLYGVFHRKINAPAAREDALRIISFQIIWSLVTAVCLVMTPLLDHLIWNIGEILDVPLFLWLYLILLIGHIFSTLYLAWKLNQKKAVSKAFPNFF</sequence>
<name>A0A2T3HH90_9SPHI</name>
<evidence type="ECO:0000256" key="4">
    <source>
        <dbReference type="ARBA" id="ARBA00023136"/>
    </source>
</evidence>
<dbReference type="CDD" id="cd00093">
    <property type="entry name" value="HTH_XRE"/>
    <property type="match status" value="1"/>
</dbReference>
<evidence type="ECO:0000256" key="2">
    <source>
        <dbReference type="ARBA" id="ARBA00022692"/>
    </source>
</evidence>
<evidence type="ECO:0000256" key="5">
    <source>
        <dbReference type="SAM" id="Phobius"/>
    </source>
</evidence>
<accession>A0A2T3HH90</accession>
<keyword evidence="4 5" id="KW-0472">Membrane</keyword>
<dbReference type="GO" id="GO:0003677">
    <property type="term" value="F:DNA binding"/>
    <property type="evidence" value="ECO:0007669"/>
    <property type="project" value="InterPro"/>
</dbReference>
<dbReference type="Pfam" id="PF01381">
    <property type="entry name" value="HTH_3"/>
    <property type="match status" value="1"/>
</dbReference>
<dbReference type="EMBL" id="PYLS01000008">
    <property type="protein sequence ID" value="PST81808.1"/>
    <property type="molecule type" value="Genomic_DNA"/>
</dbReference>
<evidence type="ECO:0000259" key="6">
    <source>
        <dbReference type="PROSITE" id="PS50943"/>
    </source>
</evidence>
<comment type="caution">
    <text evidence="7">The sequence shown here is derived from an EMBL/GenBank/DDBJ whole genome shotgun (WGS) entry which is preliminary data.</text>
</comment>
<dbReference type="InterPro" id="IPR019109">
    <property type="entry name" value="MamF_MmsF"/>
</dbReference>
<organism evidence="7 8">
    <name type="scientific">Pedobacter yulinensis</name>
    <dbReference type="NCBI Taxonomy" id="2126353"/>
    <lineage>
        <taxon>Bacteria</taxon>
        <taxon>Pseudomonadati</taxon>
        <taxon>Bacteroidota</taxon>
        <taxon>Sphingobacteriia</taxon>
        <taxon>Sphingobacteriales</taxon>
        <taxon>Sphingobacteriaceae</taxon>
        <taxon>Pedobacter</taxon>
    </lineage>
</organism>
<dbReference type="OrthoDB" id="1357763at2"/>
<keyword evidence="3 5" id="KW-1133">Transmembrane helix</keyword>
<dbReference type="Proteomes" id="UP000240912">
    <property type="component" value="Unassembled WGS sequence"/>
</dbReference>
<dbReference type="PROSITE" id="PS50943">
    <property type="entry name" value="HTH_CROC1"/>
    <property type="match status" value="1"/>
</dbReference>
<protein>
    <recommendedName>
        <fullName evidence="6">HTH cro/C1-type domain-containing protein</fullName>
    </recommendedName>
</protein>
<feature type="transmembrane region" description="Helical" evidence="5">
    <location>
        <begin position="143"/>
        <end position="164"/>
    </location>
</feature>
<feature type="transmembrane region" description="Helical" evidence="5">
    <location>
        <begin position="96"/>
        <end position="122"/>
    </location>
</feature>
<dbReference type="InterPro" id="IPR001387">
    <property type="entry name" value="Cro/C1-type_HTH"/>
</dbReference>
<evidence type="ECO:0000256" key="3">
    <source>
        <dbReference type="ARBA" id="ARBA00022989"/>
    </source>
</evidence>
<dbReference type="SMART" id="SM00530">
    <property type="entry name" value="HTH_XRE"/>
    <property type="match status" value="1"/>
</dbReference>
<keyword evidence="8" id="KW-1185">Reference proteome</keyword>
<evidence type="ECO:0000256" key="1">
    <source>
        <dbReference type="ARBA" id="ARBA00004141"/>
    </source>
</evidence>
<feature type="domain" description="HTH cro/C1-type" evidence="6">
    <location>
        <begin position="4"/>
        <end position="58"/>
    </location>
</feature>
<gene>
    <name evidence="7" type="ORF">C7T94_18235</name>
</gene>
<proteinExistence type="predicted"/>
<dbReference type="InterPro" id="IPR010982">
    <property type="entry name" value="Lambda_DNA-bd_dom_sf"/>
</dbReference>
<evidence type="ECO:0000313" key="7">
    <source>
        <dbReference type="EMBL" id="PST81808.1"/>
    </source>
</evidence>
<dbReference type="AlphaFoldDB" id="A0A2T3HH90"/>
<comment type="subcellular location">
    <subcellularLocation>
        <location evidence="1">Membrane</location>
        <topology evidence="1">Multi-pass membrane protein</topology>
    </subcellularLocation>
</comment>